<proteinExistence type="predicted"/>
<keyword evidence="1" id="KW-0472">Membrane</keyword>
<reference evidence="2" key="1">
    <citation type="submission" date="2022-07" db="EMBL/GenBank/DDBJ databases">
        <title>Arcobacter roscoffensis sp. nov., a marine bacterium isolated from coastal seawater collected from Roscoff, France.</title>
        <authorList>
            <person name="Pascual J."/>
            <person name="Lepeaux C."/>
            <person name="Methner A."/>
            <person name="Overmann J."/>
        </authorList>
    </citation>
    <scope>NUCLEOTIDE SEQUENCE</scope>
    <source>
        <strain evidence="2">ARW1-2F2</strain>
    </source>
</reference>
<protein>
    <recommendedName>
        <fullName evidence="4">Tetrahydromethanopterin S-methyltransferase</fullName>
    </recommendedName>
</protein>
<evidence type="ECO:0000313" key="3">
    <source>
        <dbReference type="Proteomes" id="UP001060012"/>
    </source>
</evidence>
<evidence type="ECO:0008006" key="4">
    <source>
        <dbReference type="Google" id="ProtNLM"/>
    </source>
</evidence>
<keyword evidence="3" id="KW-1185">Reference proteome</keyword>
<feature type="transmembrane region" description="Helical" evidence="1">
    <location>
        <begin position="64"/>
        <end position="85"/>
    </location>
</feature>
<dbReference type="EMBL" id="CP100595">
    <property type="protein sequence ID" value="UTJ07064.1"/>
    <property type="molecule type" value="Genomic_DNA"/>
</dbReference>
<name>A0ABY5E4I0_9BACT</name>
<evidence type="ECO:0000256" key="1">
    <source>
        <dbReference type="SAM" id="Phobius"/>
    </source>
</evidence>
<organism evidence="2 3">
    <name type="scientific">Arcobacter roscoffensis</name>
    <dbReference type="NCBI Taxonomy" id="2961520"/>
    <lineage>
        <taxon>Bacteria</taxon>
        <taxon>Pseudomonadati</taxon>
        <taxon>Campylobacterota</taxon>
        <taxon>Epsilonproteobacteria</taxon>
        <taxon>Campylobacterales</taxon>
        <taxon>Arcobacteraceae</taxon>
        <taxon>Arcobacter</taxon>
    </lineage>
</organism>
<accession>A0ABY5E4I0</accession>
<sequence>MSFKQAKELVERMEFSELSLRKATKNLEKSSKAFEESNLYFNETLKKQEDVLTMVPKADKKISFLYLALAINIGFILGLLVGKFIF</sequence>
<keyword evidence="1" id="KW-1133">Transmembrane helix</keyword>
<gene>
    <name evidence="2" type="ORF">NJU99_02920</name>
</gene>
<evidence type="ECO:0000313" key="2">
    <source>
        <dbReference type="EMBL" id="UTJ07064.1"/>
    </source>
</evidence>
<keyword evidence="1" id="KW-0812">Transmembrane</keyword>
<dbReference type="RefSeq" id="WP_254577243.1">
    <property type="nucleotide sequence ID" value="NZ_CP100595.1"/>
</dbReference>
<dbReference type="Proteomes" id="UP001060012">
    <property type="component" value="Chromosome"/>
</dbReference>